<sequence length="197" mass="21451">MLVREIMTAPAVNIHAEAALDEAITLLASKRITLLPVVDDADHLVGVISEIDVLRRAVEPDARARASRLPDSPPLPVHITEIMTTDPVTTTEGVDVADLVDVFITTSIKSIPVVRGQRLVGIVSRSDIIRALWRSDEELHDDLVSVFADYGQQTWSIDVEHGVVTVRGTGSARDRDVAVAIARSVLGVRRVRVEGQE</sequence>
<evidence type="ECO:0000259" key="3">
    <source>
        <dbReference type="PROSITE" id="PS51371"/>
    </source>
</evidence>
<dbReference type="InterPro" id="IPR046342">
    <property type="entry name" value="CBS_dom_sf"/>
</dbReference>
<evidence type="ECO:0000256" key="2">
    <source>
        <dbReference type="PROSITE-ProRule" id="PRU00703"/>
    </source>
</evidence>
<dbReference type="SMART" id="SM00116">
    <property type="entry name" value="CBS"/>
    <property type="match status" value="2"/>
</dbReference>
<evidence type="ECO:0000313" key="4">
    <source>
        <dbReference type="EMBL" id="GAB49882.1"/>
    </source>
</evidence>
<dbReference type="PANTHER" id="PTHR43080:SF2">
    <property type="entry name" value="CBS DOMAIN-CONTAINING PROTEIN"/>
    <property type="match status" value="1"/>
</dbReference>
<feature type="domain" description="CBS" evidence="3">
    <location>
        <begin position="7"/>
        <end position="63"/>
    </location>
</feature>
<dbReference type="eggNOG" id="COG0517">
    <property type="taxonomic scope" value="Bacteria"/>
</dbReference>
<dbReference type="RefSeq" id="WP_009483725.1">
    <property type="nucleotide sequence ID" value="NZ_BAFE01000094.1"/>
</dbReference>
<dbReference type="SUPFAM" id="SSF54631">
    <property type="entry name" value="CBS-domain pair"/>
    <property type="match status" value="1"/>
</dbReference>
<dbReference type="Pfam" id="PF04972">
    <property type="entry name" value="BON"/>
    <property type="match status" value="1"/>
</dbReference>
<dbReference type="PANTHER" id="PTHR43080">
    <property type="entry name" value="CBS DOMAIN-CONTAINING PROTEIN CBSX3, MITOCHONDRIAL"/>
    <property type="match status" value="1"/>
</dbReference>
<dbReference type="OrthoDB" id="9799454at2"/>
<dbReference type="InterPro" id="IPR007055">
    <property type="entry name" value="BON_dom"/>
</dbReference>
<reference evidence="4 5" key="1">
    <citation type="submission" date="2012-02" db="EMBL/GenBank/DDBJ databases">
        <title>Whole genome shotgun sequence of Mobilicoccus pelagius NBRC 104925.</title>
        <authorList>
            <person name="Yoshida Y."/>
            <person name="Hosoyama A."/>
            <person name="Tsuchikane K."/>
            <person name="Katsumata H."/>
            <person name="Yamazaki S."/>
            <person name="Fujita N."/>
        </authorList>
    </citation>
    <scope>NUCLEOTIDE SEQUENCE [LARGE SCALE GENOMIC DNA]</scope>
    <source>
        <strain evidence="4 5">NBRC 104925</strain>
    </source>
</reference>
<dbReference type="AlphaFoldDB" id="H5UVX4"/>
<dbReference type="InterPro" id="IPR000644">
    <property type="entry name" value="CBS_dom"/>
</dbReference>
<accession>H5UVX4</accession>
<keyword evidence="1 2" id="KW-0129">CBS domain</keyword>
<gene>
    <name evidence="4" type="ORF">MOPEL_135_01200</name>
</gene>
<proteinExistence type="predicted"/>
<evidence type="ECO:0000256" key="1">
    <source>
        <dbReference type="ARBA" id="ARBA00023122"/>
    </source>
</evidence>
<evidence type="ECO:0000313" key="5">
    <source>
        <dbReference type="Proteomes" id="UP000004367"/>
    </source>
</evidence>
<dbReference type="Proteomes" id="UP000004367">
    <property type="component" value="Unassembled WGS sequence"/>
</dbReference>
<protein>
    <recommendedName>
        <fullName evidence="3">CBS domain-containing protein</fullName>
    </recommendedName>
</protein>
<comment type="caution">
    <text evidence="4">The sequence shown here is derived from an EMBL/GenBank/DDBJ whole genome shotgun (WGS) entry which is preliminary data.</text>
</comment>
<dbReference type="EMBL" id="BAFE01000094">
    <property type="protein sequence ID" value="GAB49882.1"/>
    <property type="molecule type" value="Genomic_DNA"/>
</dbReference>
<dbReference type="InterPro" id="IPR051257">
    <property type="entry name" value="Diverse_CBS-Domain"/>
</dbReference>
<dbReference type="PROSITE" id="PS51371">
    <property type="entry name" value="CBS"/>
    <property type="match status" value="2"/>
</dbReference>
<organism evidence="4 5">
    <name type="scientific">Mobilicoccus pelagius NBRC 104925</name>
    <dbReference type="NCBI Taxonomy" id="1089455"/>
    <lineage>
        <taxon>Bacteria</taxon>
        <taxon>Bacillati</taxon>
        <taxon>Actinomycetota</taxon>
        <taxon>Actinomycetes</taxon>
        <taxon>Micrococcales</taxon>
        <taxon>Dermatophilaceae</taxon>
        <taxon>Mobilicoccus</taxon>
    </lineage>
</organism>
<keyword evidence="5" id="KW-1185">Reference proteome</keyword>
<dbReference type="STRING" id="1089455.MOPEL_135_01200"/>
<dbReference type="Gene3D" id="3.10.580.10">
    <property type="entry name" value="CBS-domain"/>
    <property type="match status" value="1"/>
</dbReference>
<feature type="domain" description="CBS" evidence="3">
    <location>
        <begin position="83"/>
        <end position="138"/>
    </location>
</feature>
<name>H5UVX4_9MICO</name>
<dbReference type="Pfam" id="PF00571">
    <property type="entry name" value="CBS"/>
    <property type="match status" value="2"/>
</dbReference>